<accession>A0AAV7U0S2</accession>
<feature type="region of interest" description="Disordered" evidence="1">
    <location>
        <begin position="1"/>
        <end position="73"/>
    </location>
</feature>
<evidence type="ECO:0000313" key="2">
    <source>
        <dbReference type="EMBL" id="KAJ1181994.1"/>
    </source>
</evidence>
<keyword evidence="3" id="KW-1185">Reference proteome</keyword>
<evidence type="ECO:0000256" key="1">
    <source>
        <dbReference type="SAM" id="MobiDB-lite"/>
    </source>
</evidence>
<dbReference type="AlphaFoldDB" id="A0AAV7U0S2"/>
<dbReference type="EMBL" id="JANPWB010000006">
    <property type="protein sequence ID" value="KAJ1181994.1"/>
    <property type="molecule type" value="Genomic_DNA"/>
</dbReference>
<feature type="compositionally biased region" description="Polar residues" evidence="1">
    <location>
        <begin position="19"/>
        <end position="31"/>
    </location>
</feature>
<comment type="caution">
    <text evidence="2">The sequence shown here is derived from an EMBL/GenBank/DDBJ whole genome shotgun (WGS) entry which is preliminary data.</text>
</comment>
<evidence type="ECO:0000313" key="3">
    <source>
        <dbReference type="Proteomes" id="UP001066276"/>
    </source>
</evidence>
<reference evidence="2" key="1">
    <citation type="journal article" date="2022" name="bioRxiv">
        <title>Sequencing and chromosome-scale assembly of the giantPleurodeles waltlgenome.</title>
        <authorList>
            <person name="Brown T."/>
            <person name="Elewa A."/>
            <person name="Iarovenko S."/>
            <person name="Subramanian E."/>
            <person name="Araus A.J."/>
            <person name="Petzold A."/>
            <person name="Susuki M."/>
            <person name="Suzuki K.-i.T."/>
            <person name="Hayashi T."/>
            <person name="Toyoda A."/>
            <person name="Oliveira C."/>
            <person name="Osipova E."/>
            <person name="Leigh N.D."/>
            <person name="Simon A."/>
            <person name="Yun M.H."/>
        </authorList>
    </citation>
    <scope>NUCLEOTIDE SEQUENCE</scope>
    <source>
        <strain evidence="2">20211129_DDA</strain>
        <tissue evidence="2">Liver</tissue>
    </source>
</reference>
<name>A0AAV7U0S2_PLEWA</name>
<dbReference type="Proteomes" id="UP001066276">
    <property type="component" value="Chromosome 3_2"/>
</dbReference>
<sequence length="73" mass="7806">MQLPDPVSRPHPATDPEPQVQNQHTGSSLSIKPSPAAHTAPPTARRRTRPPKDPLARAPPTPTAADARVHLLT</sequence>
<protein>
    <submittedName>
        <fullName evidence="2">Uncharacterized protein</fullName>
    </submittedName>
</protein>
<proteinExistence type="predicted"/>
<organism evidence="2 3">
    <name type="scientific">Pleurodeles waltl</name>
    <name type="common">Iberian ribbed newt</name>
    <dbReference type="NCBI Taxonomy" id="8319"/>
    <lineage>
        <taxon>Eukaryota</taxon>
        <taxon>Metazoa</taxon>
        <taxon>Chordata</taxon>
        <taxon>Craniata</taxon>
        <taxon>Vertebrata</taxon>
        <taxon>Euteleostomi</taxon>
        <taxon>Amphibia</taxon>
        <taxon>Batrachia</taxon>
        <taxon>Caudata</taxon>
        <taxon>Salamandroidea</taxon>
        <taxon>Salamandridae</taxon>
        <taxon>Pleurodelinae</taxon>
        <taxon>Pleurodeles</taxon>
    </lineage>
</organism>
<gene>
    <name evidence="2" type="ORF">NDU88_007193</name>
</gene>